<proteinExistence type="predicted"/>
<gene>
    <name evidence="2" type="ORF">S7711_09624</name>
</gene>
<reference evidence="2 3" key="1">
    <citation type="journal article" date="2014" name="BMC Genomics">
        <title>Comparative genome sequencing reveals chemotype-specific gene clusters in the toxigenic black mold Stachybotrys.</title>
        <authorList>
            <person name="Semeiks J."/>
            <person name="Borek D."/>
            <person name="Otwinowski Z."/>
            <person name="Grishin N.V."/>
        </authorList>
    </citation>
    <scope>NUCLEOTIDE SEQUENCE [LARGE SCALE GENOMIC DNA]</scope>
    <source>
        <strain evidence="3">CBS 109288 / IBT 7711</strain>
    </source>
</reference>
<name>A0A084B277_STACB</name>
<evidence type="ECO:0000256" key="1">
    <source>
        <dbReference type="SAM" id="SignalP"/>
    </source>
</evidence>
<dbReference type="OrthoDB" id="3562088at2759"/>
<protein>
    <submittedName>
        <fullName evidence="2">Uncharacterized protein</fullName>
    </submittedName>
</protein>
<organism evidence="2 3">
    <name type="scientific">Stachybotrys chartarum (strain CBS 109288 / IBT 7711)</name>
    <name type="common">Toxic black mold</name>
    <name type="synonym">Stilbospora chartarum</name>
    <dbReference type="NCBI Taxonomy" id="1280523"/>
    <lineage>
        <taxon>Eukaryota</taxon>
        <taxon>Fungi</taxon>
        <taxon>Dikarya</taxon>
        <taxon>Ascomycota</taxon>
        <taxon>Pezizomycotina</taxon>
        <taxon>Sordariomycetes</taxon>
        <taxon>Hypocreomycetidae</taxon>
        <taxon>Hypocreales</taxon>
        <taxon>Stachybotryaceae</taxon>
        <taxon>Stachybotrys</taxon>
    </lineage>
</organism>
<accession>A0A084B277</accession>
<feature type="signal peptide" evidence="1">
    <location>
        <begin position="1"/>
        <end position="19"/>
    </location>
</feature>
<feature type="chain" id="PRO_5001771529" evidence="1">
    <location>
        <begin position="20"/>
        <end position="280"/>
    </location>
</feature>
<sequence length="280" mass="29541">MLSTIVLAGALALVQGAMAMPSELDDRAACNRDNLLRCFVDARFSASASAYCSGLTPTTVTASTVQATATVTSAPVLEQRSDDLWIAADLGVGLQKRAAPLPSCAATYSPQRLTSACACIDVPAATVSVTATMTVSTVTVTPTLPVSNWEGDFYIVIGPGHSMWSGWYTLPYGDRQFSYIQGLYPGLSDVFTYDAATKRIIQKSSNIPVQVSSNPFVNTYTNGNALECTITDAGVITCINPAALDQSAYSCNGWWWMGTAESAQGCSYGGEPLPLQAVKV</sequence>
<dbReference type="Proteomes" id="UP000028045">
    <property type="component" value="Unassembled WGS sequence"/>
</dbReference>
<dbReference type="AlphaFoldDB" id="A0A084B277"/>
<dbReference type="HOGENOM" id="CLU_994579_0_0_1"/>
<keyword evidence="1" id="KW-0732">Signal</keyword>
<dbReference type="EMBL" id="KL648229">
    <property type="protein sequence ID" value="KEY71656.1"/>
    <property type="molecule type" value="Genomic_DNA"/>
</dbReference>
<evidence type="ECO:0000313" key="2">
    <source>
        <dbReference type="EMBL" id="KEY71656.1"/>
    </source>
</evidence>
<evidence type="ECO:0000313" key="3">
    <source>
        <dbReference type="Proteomes" id="UP000028045"/>
    </source>
</evidence>
<keyword evidence="3" id="KW-1185">Reference proteome</keyword>